<comment type="similarity">
    <text evidence="1">Belongs to the glycosyl hydrolase 25 family.</text>
</comment>
<dbReference type="InterPro" id="IPR017853">
    <property type="entry name" value="GH"/>
</dbReference>
<evidence type="ECO:0008006" key="7">
    <source>
        <dbReference type="Google" id="ProtNLM"/>
    </source>
</evidence>
<keyword evidence="2" id="KW-0378">Hydrolase</keyword>
<accession>A0A7G9GNK8</accession>
<dbReference type="InterPro" id="IPR002053">
    <property type="entry name" value="Glyco_hydro_25"/>
</dbReference>
<dbReference type="SMART" id="SM00641">
    <property type="entry name" value="Glyco_25"/>
    <property type="match status" value="1"/>
</dbReference>
<evidence type="ECO:0000256" key="4">
    <source>
        <dbReference type="SAM" id="MobiDB-lite"/>
    </source>
</evidence>
<dbReference type="KEGG" id="ehn:H9Q80_00090"/>
<organism evidence="5 6">
    <name type="scientific">[Eubacterium] hominis</name>
    <dbReference type="NCBI Taxonomy" id="2764325"/>
    <lineage>
        <taxon>Bacteria</taxon>
        <taxon>Bacillati</taxon>
        <taxon>Bacillota</taxon>
        <taxon>Erysipelotrichia</taxon>
        <taxon>Erysipelotrichales</taxon>
        <taxon>Erysipelotrichaceae</taxon>
        <taxon>Amedibacillus</taxon>
    </lineage>
</organism>
<dbReference type="PANTHER" id="PTHR34135">
    <property type="entry name" value="LYSOZYME"/>
    <property type="match status" value="1"/>
</dbReference>
<gene>
    <name evidence="5" type="ORF">H9Q80_00090</name>
</gene>
<dbReference type="AlphaFoldDB" id="A0A7G9GNK8"/>
<dbReference type="PANTHER" id="PTHR34135:SF2">
    <property type="entry name" value="LYSOZYME"/>
    <property type="match status" value="1"/>
</dbReference>
<sequence>MSYKGIDISEHNGNVNWEAIKNSGIEFAMLRASWGHFTEDAKVRRNVSECKRVGMPFGLYHYSYADNDANAKVEATKFLALAHELGGYTYPLNLDMEDADGWKARNGVGDSQNLRTIRIFKDTIEGAGDYLTLYMSKSWFDRLRAKNAGLIDSIDAWLAHWGISAPSMDCGMWQYTSDGVVSGSSARTDMNIAYKDYPGILASMGHKVDTKPTPAPAPKPEPAPTPSTGGVKAGDKVKVKNSATNYVTGETIPDWVKDRAYTVMQVGNGKVLLKEIMSWVRTADLVGQADAGSGLFVGKVVKVKNTAESYATGETIPDWVKNQSYTIYQIGSGKVLLKEIMSWVRTADIA</sequence>
<dbReference type="Pfam" id="PF01183">
    <property type="entry name" value="Glyco_hydro_25"/>
    <property type="match status" value="1"/>
</dbReference>
<evidence type="ECO:0000313" key="6">
    <source>
        <dbReference type="Proteomes" id="UP000515856"/>
    </source>
</evidence>
<dbReference type="EMBL" id="CP060636">
    <property type="protein sequence ID" value="QNM12390.1"/>
    <property type="molecule type" value="Genomic_DNA"/>
</dbReference>
<dbReference type="GO" id="GO:0016998">
    <property type="term" value="P:cell wall macromolecule catabolic process"/>
    <property type="evidence" value="ECO:0007669"/>
    <property type="project" value="InterPro"/>
</dbReference>
<name>A0A7G9GNK8_9FIRM</name>
<evidence type="ECO:0000256" key="1">
    <source>
        <dbReference type="ARBA" id="ARBA00010646"/>
    </source>
</evidence>
<dbReference type="PROSITE" id="PS51904">
    <property type="entry name" value="GLYCOSYL_HYDROL_F25_2"/>
    <property type="match status" value="1"/>
</dbReference>
<feature type="compositionally biased region" description="Pro residues" evidence="4">
    <location>
        <begin position="213"/>
        <end position="225"/>
    </location>
</feature>
<evidence type="ECO:0000256" key="2">
    <source>
        <dbReference type="ARBA" id="ARBA00022801"/>
    </source>
</evidence>
<dbReference type="GO" id="GO:0003796">
    <property type="term" value="F:lysozyme activity"/>
    <property type="evidence" value="ECO:0007669"/>
    <property type="project" value="InterPro"/>
</dbReference>
<keyword evidence="3" id="KW-0326">Glycosidase</keyword>
<dbReference type="GO" id="GO:0016052">
    <property type="term" value="P:carbohydrate catabolic process"/>
    <property type="evidence" value="ECO:0007669"/>
    <property type="project" value="TreeGrafter"/>
</dbReference>
<dbReference type="Gene3D" id="3.20.20.80">
    <property type="entry name" value="Glycosidases"/>
    <property type="match status" value="1"/>
</dbReference>
<dbReference type="SUPFAM" id="SSF51445">
    <property type="entry name" value="(Trans)glycosidases"/>
    <property type="match status" value="1"/>
</dbReference>
<reference evidence="5 6" key="1">
    <citation type="submission" date="2020-08" db="EMBL/GenBank/DDBJ databases">
        <authorList>
            <person name="Liu C."/>
            <person name="Sun Q."/>
        </authorList>
    </citation>
    <scope>NUCLEOTIDE SEQUENCE [LARGE SCALE GENOMIC DNA]</scope>
    <source>
        <strain evidence="5 6">NSJ-61</strain>
    </source>
</reference>
<evidence type="ECO:0000256" key="3">
    <source>
        <dbReference type="ARBA" id="ARBA00023295"/>
    </source>
</evidence>
<proteinExistence type="inferred from homology"/>
<evidence type="ECO:0000313" key="5">
    <source>
        <dbReference type="EMBL" id="QNM12390.1"/>
    </source>
</evidence>
<keyword evidence="6" id="KW-1185">Reference proteome</keyword>
<dbReference type="RefSeq" id="WP_118667104.1">
    <property type="nucleotide sequence ID" value="NZ_CP060636.1"/>
</dbReference>
<feature type="region of interest" description="Disordered" evidence="4">
    <location>
        <begin position="208"/>
        <end position="235"/>
    </location>
</feature>
<dbReference type="Proteomes" id="UP000515856">
    <property type="component" value="Chromosome"/>
</dbReference>
<protein>
    <recommendedName>
        <fullName evidence="7">Lyzozyme M1 (1,4-beta-N-acetylmuramidase), GH25 family</fullName>
    </recommendedName>
</protein>
<dbReference type="InterPro" id="IPR018077">
    <property type="entry name" value="Glyco_hydro_fam25_subgr"/>
</dbReference>
<dbReference type="GO" id="GO:0009253">
    <property type="term" value="P:peptidoglycan catabolic process"/>
    <property type="evidence" value="ECO:0007669"/>
    <property type="project" value="InterPro"/>
</dbReference>